<evidence type="ECO:0000313" key="3">
    <source>
        <dbReference type="Proteomes" id="UP001159363"/>
    </source>
</evidence>
<organism evidence="2 3">
    <name type="scientific">Dryococelus australis</name>
    <dbReference type="NCBI Taxonomy" id="614101"/>
    <lineage>
        <taxon>Eukaryota</taxon>
        <taxon>Metazoa</taxon>
        <taxon>Ecdysozoa</taxon>
        <taxon>Arthropoda</taxon>
        <taxon>Hexapoda</taxon>
        <taxon>Insecta</taxon>
        <taxon>Pterygota</taxon>
        <taxon>Neoptera</taxon>
        <taxon>Polyneoptera</taxon>
        <taxon>Phasmatodea</taxon>
        <taxon>Verophasmatodea</taxon>
        <taxon>Anareolatae</taxon>
        <taxon>Phasmatidae</taxon>
        <taxon>Eurycanthinae</taxon>
        <taxon>Dryococelus</taxon>
    </lineage>
</organism>
<dbReference type="Proteomes" id="UP001159363">
    <property type="component" value="Chromosome 13"/>
</dbReference>
<sequence length="864" mass="96566">MKTSEIGRKNGEFPRWRSAPGRSTIHEPQPLSRSEGAIRATLKSTPSASSLLRARRACSVSVVTLYRANYICNSGTLLHAMNDHGLNYARMFVPFLLPLKKNCALFDCKQAAVRHVGRVMPESHDPRQARHDGPDTTLKTQQPMKCKIELTLQMSGRGCGFCRAVLCLSGLCEVASYKWRAFDSFTELHRVAGSRSQITATLLRNEIADMQWQNAHGARCRSLLAGQAKLISNCLYETRDVQLVNVDKDPYPVIALVMFVAFPSLSLGNWATRYGTTFTPLLPALLSACDSMYPLNYVQSRLATLVGFVVECRVFKCSMRGAIFARVRCIYPPATTEVFRARTQAPADMNFANRRSRERSIADVVFTLHMANNFPLTPKFAVIFSRTVHLRHNKEMTMAEGSEMFYCRVIINNSDINEYVVQDGKPISSHERTRAGKREIPEKTRRLTASSGTIPTCESPVTREGIEPGSPWREASVLTAQPPWPPHITPPIFLISLWTLPPARLTIHNSCEVRVPHDEAFLGAALTRWLASTEGRPSSRGDKHPAGFIAAGEVSRCPRRLISRRFIKINVRTQLPELLGRARATPASATRCYQPRRSTSAAWRGVVVDIGAPLMPGSTIIFPDLRSDLRSTQKTVAPFEFRAGLEIEMKLISNRRDWRFGISIRDQQSSNKPMTRDLSNLKLAKARGLGINRTAIQPSNSEYNKCRKQQKRIPTNEMPDSYWLHGFTDTEELGGGQLPYVYPVRYESAYVIRIHVRVIAERVLSIIALSQPSGNKPQFVLGSGPLVFLQRQAHLAMSRDSSSSFVADSRLPVLAKGGCKVYRCATQLADSRDHTGCRCFTPTKEGKLSTTIVITAHRTIVHFP</sequence>
<dbReference type="EMBL" id="JARBHB010000014">
    <property type="protein sequence ID" value="KAJ8868971.1"/>
    <property type="molecule type" value="Genomic_DNA"/>
</dbReference>
<feature type="region of interest" description="Disordered" evidence="1">
    <location>
        <begin position="445"/>
        <end position="468"/>
    </location>
</feature>
<reference evidence="2 3" key="1">
    <citation type="submission" date="2023-02" db="EMBL/GenBank/DDBJ databases">
        <title>LHISI_Scaffold_Assembly.</title>
        <authorList>
            <person name="Stuart O.P."/>
            <person name="Cleave R."/>
            <person name="Magrath M.J.L."/>
            <person name="Mikheyev A.S."/>
        </authorList>
    </citation>
    <scope>NUCLEOTIDE SEQUENCE [LARGE SCALE GENOMIC DNA]</scope>
    <source>
        <strain evidence="2">Daus_M_001</strain>
        <tissue evidence="2">Leg muscle</tissue>
    </source>
</reference>
<feature type="region of interest" description="Disordered" evidence="1">
    <location>
        <begin position="1"/>
        <end position="35"/>
    </location>
</feature>
<evidence type="ECO:0000256" key="1">
    <source>
        <dbReference type="SAM" id="MobiDB-lite"/>
    </source>
</evidence>
<feature type="compositionally biased region" description="Polar residues" evidence="1">
    <location>
        <begin position="447"/>
        <end position="456"/>
    </location>
</feature>
<evidence type="ECO:0000313" key="2">
    <source>
        <dbReference type="EMBL" id="KAJ8868971.1"/>
    </source>
</evidence>
<protein>
    <submittedName>
        <fullName evidence="2">Uncharacterized protein</fullName>
    </submittedName>
</protein>
<comment type="caution">
    <text evidence="2">The sequence shown here is derived from an EMBL/GenBank/DDBJ whole genome shotgun (WGS) entry which is preliminary data.</text>
</comment>
<keyword evidence="3" id="KW-1185">Reference proteome</keyword>
<name>A0ABQ9G991_9NEOP</name>
<accession>A0ABQ9G991</accession>
<proteinExistence type="predicted"/>
<feature type="compositionally biased region" description="Basic and acidic residues" evidence="1">
    <location>
        <begin position="1"/>
        <end position="15"/>
    </location>
</feature>
<gene>
    <name evidence="2" type="ORF">PR048_030512</name>
</gene>